<dbReference type="InterPro" id="IPR052173">
    <property type="entry name" value="Beta-lactam_resp_regulator"/>
</dbReference>
<dbReference type="PANTHER" id="PTHR34978:SF3">
    <property type="entry name" value="SLR0241 PROTEIN"/>
    <property type="match status" value="1"/>
</dbReference>
<dbReference type="InterPro" id="IPR037066">
    <property type="entry name" value="Plug_dom_sf"/>
</dbReference>
<dbReference type="eggNOG" id="COG1629">
    <property type="taxonomic scope" value="Bacteria"/>
</dbReference>
<dbReference type="AlphaFoldDB" id="W0F3B5"/>
<dbReference type="eggNOG" id="COG4219">
    <property type="taxonomic scope" value="Bacteria"/>
</dbReference>
<feature type="domain" description="Peptidase M56" evidence="2">
    <location>
        <begin position="77"/>
        <end position="258"/>
    </location>
</feature>
<dbReference type="Gene3D" id="2.170.130.10">
    <property type="entry name" value="TonB-dependent receptor, plug domain"/>
    <property type="match status" value="2"/>
</dbReference>
<evidence type="ECO:0000313" key="3">
    <source>
        <dbReference type="EMBL" id="AHF17535.1"/>
    </source>
</evidence>
<evidence type="ECO:0000313" key="4">
    <source>
        <dbReference type="Proteomes" id="UP000003586"/>
    </source>
</evidence>
<dbReference type="HOGENOM" id="CLU_013798_2_1_10"/>
<dbReference type="InterPro" id="IPR008756">
    <property type="entry name" value="Peptidase_M56"/>
</dbReference>
<feature type="transmembrane region" description="Helical" evidence="1">
    <location>
        <begin position="37"/>
        <end position="55"/>
    </location>
</feature>
<dbReference type="SUPFAM" id="SSF56935">
    <property type="entry name" value="Porins"/>
    <property type="match status" value="1"/>
</dbReference>
<dbReference type="PANTHER" id="PTHR34978">
    <property type="entry name" value="POSSIBLE SENSOR-TRANSDUCER PROTEIN BLAR"/>
    <property type="match status" value="1"/>
</dbReference>
<keyword evidence="1" id="KW-0812">Transmembrane</keyword>
<protein>
    <recommendedName>
        <fullName evidence="2">Peptidase M56 domain-containing protein</fullName>
    </recommendedName>
</protein>
<accession>W0F3B5</accession>
<reference evidence="3 4" key="1">
    <citation type="submission" date="2013-12" db="EMBL/GenBank/DDBJ databases">
        <authorList>
            <consortium name="DOE Joint Genome Institute"/>
            <person name="Eisen J."/>
            <person name="Huntemann M."/>
            <person name="Han J."/>
            <person name="Chen A."/>
            <person name="Kyrpides N."/>
            <person name="Mavromatis K."/>
            <person name="Markowitz V."/>
            <person name="Palaniappan K."/>
            <person name="Ivanova N."/>
            <person name="Schaumberg A."/>
            <person name="Pati A."/>
            <person name="Liolios K."/>
            <person name="Nordberg H.P."/>
            <person name="Cantor M.N."/>
            <person name="Hua S.X."/>
            <person name="Woyke T."/>
        </authorList>
    </citation>
    <scope>NUCLEOTIDE SEQUENCE [LARGE SCALE GENOMIC DNA]</scope>
    <source>
        <strain evidence="4">DSM 19437</strain>
    </source>
</reference>
<keyword evidence="1" id="KW-1133">Transmembrane helix</keyword>
<dbReference type="Pfam" id="PF05569">
    <property type="entry name" value="Peptidase_M56"/>
    <property type="match status" value="1"/>
</dbReference>
<dbReference type="RefSeq" id="WP_008584331.1">
    <property type="nucleotide sequence ID" value="NZ_CP007035.1"/>
</dbReference>
<dbReference type="EMBL" id="CP007035">
    <property type="protein sequence ID" value="AHF17535.1"/>
    <property type="molecule type" value="Genomic_DNA"/>
</dbReference>
<keyword evidence="1" id="KW-0472">Membrane</keyword>
<organism evidence="3 4">
    <name type="scientific">Niabella soli DSM 19437</name>
    <dbReference type="NCBI Taxonomy" id="929713"/>
    <lineage>
        <taxon>Bacteria</taxon>
        <taxon>Pseudomonadati</taxon>
        <taxon>Bacteroidota</taxon>
        <taxon>Chitinophagia</taxon>
        <taxon>Chitinophagales</taxon>
        <taxon>Chitinophagaceae</taxon>
        <taxon>Niabella</taxon>
    </lineage>
</organism>
<feature type="transmembrane region" description="Helical" evidence="1">
    <location>
        <begin position="267"/>
        <end position="285"/>
    </location>
</feature>
<proteinExistence type="predicted"/>
<evidence type="ECO:0000256" key="1">
    <source>
        <dbReference type="SAM" id="Phobius"/>
    </source>
</evidence>
<dbReference type="STRING" id="929713.NIASO_09390"/>
<dbReference type="CDD" id="cd07341">
    <property type="entry name" value="M56_BlaR1_MecR1_like"/>
    <property type="match status" value="1"/>
</dbReference>
<gene>
    <name evidence="3" type="ORF">NIASO_09390</name>
</gene>
<dbReference type="KEGG" id="nso:NIASO_09390"/>
<evidence type="ECO:0000259" key="2">
    <source>
        <dbReference type="Pfam" id="PF05569"/>
    </source>
</evidence>
<dbReference type="Proteomes" id="UP000003586">
    <property type="component" value="Chromosome"/>
</dbReference>
<sequence>MPVIIDYILKLSICLAVVHLFYQLLLRRLTFYGWNRWYLLGYSMLSFIIPLIDIMPELQKKELDRNALVQLIPVFGFSSAATDPSFFESLTTWDWVLLIAALGSLILLARFLIMFCSFLRIKRKAQLISDDRTRIYQLDEDMRPFSFGNAIFINTELHSGEELEEIIRHEFVHVKQKHTLDIIWSELLCILLWFNPFVWLLRKSIKQNLEFLADKQVLQNGMDKKEYQYLLLKVMGNKQFAFTNHFNFSSLKNRIAMMNTLRSARVHLAKFLFLLPVVAVLLLAFRKEVLREVKKEAGSATTELPAKATGSLSETIQKELQLALIPKDTTPSKPGQKKYYVVVANAGFSKNIKDPADIVTRMRRSEWDANKEKYEREYGHAPAAKMHLSQDGERDFGFDSVYVMRRSPRTAVSVNPPLYIVDGKELDSKKGLSEIDANTIQSISVLKDNTAEKLYGEKGRNGVVIITTKKEGVMVVDSSNRGNIQLRLKNTDDTLLTPELRLHGAVAGVRITAKNANGTVSPDGNGVVHTESAGVAFERFDGVYLLDGKMMDKAALKNINSEKIKSINVFKNDKAREMEYGEKAKNGVIEIHTNDEKSDKAPQPAKKPDEVVVVGYGVKRPLQEVIVTGYGTRQTKAAPAREGQTLKLIPVEVKGYKKEAEDDKASPSTIKSDKPAALNLKPAKIYKFNLAYTATLKPAKVAVTDTIVFRSR</sequence>
<feature type="transmembrane region" description="Helical" evidence="1">
    <location>
        <begin position="93"/>
        <end position="119"/>
    </location>
</feature>
<keyword evidence="4" id="KW-1185">Reference proteome</keyword>
<feature type="transmembrane region" description="Helical" evidence="1">
    <location>
        <begin position="7"/>
        <end position="25"/>
    </location>
</feature>
<name>W0F3B5_9BACT</name>
<dbReference type="OrthoDB" id="649093at2"/>